<sequence>MASRVMDASPSIHQGGTPIDTQNGMTVLNDVSSLTVQRTIVEAFVKLVVCRKVTVQKVAPVTGQVIDSHTTQEEDSPVILNVHRHELSDICSALASNLKLTSTSSCVHSNSSTTVQPPPPPSTTTTKKHVAERSDHTSASSKDKPTESLKSAKSNKADAVQRSEPYARVAAPDHGNDRCTSADSGLQNRLYADCFQGTSRPSSAGSLLQPVNIDKSLHGNSACQKRVESDQCKDTQEEIHCTNQQEHEDIGTHDQGSSSCKKRRTDGNNTSLTPDATTQRKESAPVHFEDRIVPCNSDSDSKTADSADKHESHNTDRQVLKALYEEQSVSKAGKTLVASATSDVKQRSRERLEAYLNNPMCIADEQTTQADDFTENATGEDILQSSVEVSAAGMEGDMLPESPHAETPAQAMAVDYGHSATEEATPFETDSIDNFDTQDSAEMSLSEKQLSVSDFDTAGSENGDENVTVFMDGEGNLSAPQSVDNREGREEGTADSPGDGDCSVSNNQERYKDPENTSEQLGEDASEDGSDTIKMTPDAPEVLEAEQSKPSQGIGECEDTDQDLLVIDISEQDSNPASSGAEQESQPVEKLDPFAHLFEASFPPLDRTHDNVPHPSAKDSHSGKNKTSREVPKSAVKEEPDDDCMIMAAFISPQSTRKRSASHTATSRSAADSVLPGNTSMGGGHYSRTTQGRGRLTQGGWVQQSAVRFHHSAQRPAVYQGAAQHSDGPPPQAHSLTTHTEYLPNFLASTSQSADLAVPQTAQPQPEEGSSAIDYSQQTYECAICSKIFLHRRKFDMHVMICGGHRPFKCKICYKGFNQRAHLDTHMKFHIGIKRYRCDLCRKAYVMKGDLIRHLKTRVHRQAQALQNPGLPLQTQSFPSQ</sequence>
<dbReference type="SUPFAM" id="SSF57667">
    <property type="entry name" value="beta-beta-alpha zinc fingers"/>
    <property type="match status" value="2"/>
</dbReference>
<feature type="compositionally biased region" description="Acidic residues" evidence="5">
    <location>
        <begin position="521"/>
        <end position="530"/>
    </location>
</feature>
<feature type="compositionally biased region" description="Basic and acidic residues" evidence="5">
    <location>
        <begin position="243"/>
        <end position="252"/>
    </location>
</feature>
<dbReference type="InterPro" id="IPR013087">
    <property type="entry name" value="Znf_C2H2_type"/>
</dbReference>
<feature type="compositionally biased region" description="Basic and acidic residues" evidence="5">
    <location>
        <begin position="299"/>
        <end position="315"/>
    </location>
</feature>
<feature type="compositionally biased region" description="Basic and acidic residues" evidence="5">
    <location>
        <begin position="278"/>
        <end position="292"/>
    </location>
</feature>
<feature type="region of interest" description="Disordered" evidence="5">
    <location>
        <begin position="1"/>
        <end position="20"/>
    </location>
</feature>
<proteinExistence type="predicted"/>
<feature type="domain" description="C2H2-type" evidence="6">
    <location>
        <begin position="780"/>
        <end position="807"/>
    </location>
</feature>
<dbReference type="PROSITE" id="PS00028">
    <property type="entry name" value="ZINC_FINGER_C2H2_1"/>
    <property type="match status" value="2"/>
</dbReference>
<dbReference type="InterPro" id="IPR050457">
    <property type="entry name" value="ZnFinger_BTB_dom_contain"/>
</dbReference>
<dbReference type="GO" id="GO:0000981">
    <property type="term" value="F:DNA-binding transcription factor activity, RNA polymerase II-specific"/>
    <property type="evidence" value="ECO:0007669"/>
    <property type="project" value="TreeGrafter"/>
</dbReference>
<feature type="domain" description="C2H2-type" evidence="6">
    <location>
        <begin position="836"/>
        <end position="865"/>
    </location>
</feature>
<keyword evidence="2 4" id="KW-0863">Zinc-finger</keyword>
<feature type="region of interest" description="Disordered" evidence="5">
    <location>
        <begin position="400"/>
        <end position="693"/>
    </location>
</feature>
<reference evidence="7 8" key="1">
    <citation type="submission" date="2024-02" db="EMBL/GenBank/DDBJ databases">
        <title>Chromosome-scale genome assembly of the rough periwinkle Littorina saxatilis.</title>
        <authorList>
            <person name="De Jode A."/>
            <person name="Faria R."/>
            <person name="Formenti G."/>
            <person name="Sims Y."/>
            <person name="Smith T.P."/>
            <person name="Tracey A."/>
            <person name="Wood J.M.D."/>
            <person name="Zagrodzka Z.B."/>
            <person name="Johannesson K."/>
            <person name="Butlin R.K."/>
            <person name="Leder E.H."/>
        </authorList>
    </citation>
    <scope>NUCLEOTIDE SEQUENCE [LARGE SCALE GENOMIC DNA]</scope>
    <source>
        <strain evidence="7">Snail1</strain>
        <tissue evidence="7">Muscle</tissue>
    </source>
</reference>
<dbReference type="GO" id="GO:0008270">
    <property type="term" value="F:zinc ion binding"/>
    <property type="evidence" value="ECO:0007669"/>
    <property type="project" value="UniProtKB-KW"/>
</dbReference>
<feature type="domain" description="C2H2-type" evidence="6">
    <location>
        <begin position="808"/>
        <end position="835"/>
    </location>
</feature>
<dbReference type="Proteomes" id="UP001374579">
    <property type="component" value="Unassembled WGS sequence"/>
</dbReference>
<dbReference type="Pfam" id="PF00096">
    <property type="entry name" value="zf-C2H2"/>
    <property type="match status" value="2"/>
</dbReference>
<dbReference type="EMBL" id="JBAMIC010000001">
    <property type="protein sequence ID" value="KAK7115755.1"/>
    <property type="molecule type" value="Genomic_DNA"/>
</dbReference>
<feature type="compositionally biased region" description="Polar residues" evidence="5">
    <location>
        <begin position="432"/>
        <end position="454"/>
    </location>
</feature>
<dbReference type="PANTHER" id="PTHR46105:SF28">
    <property type="entry name" value="ZINC FINGER PROTEIN 37-LIKE"/>
    <property type="match status" value="1"/>
</dbReference>
<name>A0AAN9C287_9CAEN</name>
<feature type="region of interest" description="Disordered" evidence="5">
    <location>
        <begin position="104"/>
        <end position="182"/>
    </location>
</feature>
<comment type="caution">
    <text evidence="7">The sequence shown here is derived from an EMBL/GenBank/DDBJ whole genome shotgun (WGS) entry which is preliminary data.</text>
</comment>
<feature type="compositionally biased region" description="Basic and acidic residues" evidence="5">
    <location>
        <begin position="606"/>
        <end position="638"/>
    </location>
</feature>
<dbReference type="PANTHER" id="PTHR46105">
    <property type="entry name" value="AGAP004733-PA"/>
    <property type="match status" value="1"/>
</dbReference>
<feature type="compositionally biased region" description="Basic and acidic residues" evidence="5">
    <location>
        <begin position="129"/>
        <end position="147"/>
    </location>
</feature>
<accession>A0AAN9C287</accession>
<dbReference type="GO" id="GO:0000978">
    <property type="term" value="F:RNA polymerase II cis-regulatory region sequence-specific DNA binding"/>
    <property type="evidence" value="ECO:0007669"/>
    <property type="project" value="TreeGrafter"/>
</dbReference>
<feature type="compositionally biased region" description="Polar residues" evidence="5">
    <location>
        <begin position="572"/>
        <end position="586"/>
    </location>
</feature>
<dbReference type="AlphaFoldDB" id="A0AAN9C287"/>
<dbReference type="InterPro" id="IPR036236">
    <property type="entry name" value="Znf_C2H2_sf"/>
</dbReference>
<feature type="compositionally biased region" description="Polar residues" evidence="5">
    <location>
        <begin position="11"/>
        <end position="20"/>
    </location>
</feature>
<feature type="compositionally biased region" description="Low complexity" evidence="5">
    <location>
        <begin position="662"/>
        <end position="673"/>
    </location>
</feature>
<evidence type="ECO:0000313" key="7">
    <source>
        <dbReference type="EMBL" id="KAK7115755.1"/>
    </source>
</evidence>
<dbReference type="PROSITE" id="PS50157">
    <property type="entry name" value="ZINC_FINGER_C2H2_2"/>
    <property type="match status" value="3"/>
</dbReference>
<dbReference type="SMART" id="SM00355">
    <property type="entry name" value="ZnF_C2H2"/>
    <property type="match status" value="3"/>
</dbReference>
<keyword evidence="1" id="KW-0479">Metal-binding</keyword>
<dbReference type="Gene3D" id="3.30.160.60">
    <property type="entry name" value="Classic Zinc Finger"/>
    <property type="match status" value="2"/>
</dbReference>
<feature type="region of interest" description="Disordered" evidence="5">
    <location>
        <begin position="714"/>
        <end position="737"/>
    </location>
</feature>
<evidence type="ECO:0000256" key="4">
    <source>
        <dbReference type="PROSITE-ProRule" id="PRU00042"/>
    </source>
</evidence>
<keyword evidence="8" id="KW-1185">Reference proteome</keyword>
<organism evidence="7 8">
    <name type="scientific">Littorina saxatilis</name>
    <dbReference type="NCBI Taxonomy" id="31220"/>
    <lineage>
        <taxon>Eukaryota</taxon>
        <taxon>Metazoa</taxon>
        <taxon>Spiralia</taxon>
        <taxon>Lophotrochozoa</taxon>
        <taxon>Mollusca</taxon>
        <taxon>Gastropoda</taxon>
        <taxon>Caenogastropoda</taxon>
        <taxon>Littorinimorpha</taxon>
        <taxon>Littorinoidea</taxon>
        <taxon>Littorinidae</taxon>
        <taxon>Littorina</taxon>
    </lineage>
</organism>
<evidence type="ECO:0000256" key="3">
    <source>
        <dbReference type="ARBA" id="ARBA00022833"/>
    </source>
</evidence>
<feature type="compositionally biased region" description="Low complexity" evidence="5">
    <location>
        <begin position="104"/>
        <end position="115"/>
    </location>
</feature>
<feature type="compositionally biased region" description="Polar residues" evidence="5">
    <location>
        <begin position="267"/>
        <end position="277"/>
    </location>
</feature>
<feature type="region of interest" description="Disordered" evidence="5">
    <location>
        <begin position="243"/>
        <end position="315"/>
    </location>
</feature>
<gene>
    <name evidence="7" type="ORF">V1264_001571</name>
</gene>
<evidence type="ECO:0000256" key="2">
    <source>
        <dbReference type="ARBA" id="ARBA00022771"/>
    </source>
</evidence>
<evidence type="ECO:0000256" key="1">
    <source>
        <dbReference type="ARBA" id="ARBA00022723"/>
    </source>
</evidence>
<dbReference type="FunFam" id="3.30.160.60:FF:000446">
    <property type="entry name" value="Zinc finger protein"/>
    <property type="match status" value="1"/>
</dbReference>
<evidence type="ECO:0000256" key="5">
    <source>
        <dbReference type="SAM" id="MobiDB-lite"/>
    </source>
</evidence>
<evidence type="ECO:0000259" key="6">
    <source>
        <dbReference type="PROSITE" id="PS50157"/>
    </source>
</evidence>
<evidence type="ECO:0000313" key="8">
    <source>
        <dbReference type="Proteomes" id="UP001374579"/>
    </source>
</evidence>
<protein>
    <recommendedName>
        <fullName evidence="6">C2H2-type domain-containing protein</fullName>
    </recommendedName>
</protein>
<keyword evidence="3" id="KW-0862">Zinc</keyword>